<sequence>MTAKKSGITTKIYEKYDSDTIESFAGHLRIVPGESYDDQNLGVVDALSREYRCSAEEARIYYYPAALNGIVRLAIQARVDSRRTTKERFLEQLDSKKYLYTTWHAEVVGNKVFVEQLAKDLSRNTRIKNHFVRFLAITLVDARDIEPAAMLARILTTKYYGAGKLHTALPWTLIVDASDDVLHLLKSALASAAIAFNDGYEAFGFNVELFGKRPVTARRGRSNQIGVTSFDLWIVSLTNFNKHQALIAEPNLVLVHAELGRKFPNPIASSLVVELGSLALSDLNHVMERIR</sequence>
<dbReference type="EMBL" id="JAAXKY010000020">
    <property type="protein sequence ID" value="NMH77227.1"/>
    <property type="molecule type" value="Genomic_DNA"/>
</dbReference>
<evidence type="ECO:0000313" key="1">
    <source>
        <dbReference type="EMBL" id="NMH77227.1"/>
    </source>
</evidence>
<accession>A0ABX1RB33</accession>
<protein>
    <submittedName>
        <fullName evidence="1">Uncharacterized protein</fullName>
    </submittedName>
</protein>
<keyword evidence="2" id="KW-1185">Reference proteome</keyword>
<name>A0ABX1RB33_9PSEU</name>
<gene>
    <name evidence="1" type="ORF">HF577_08995</name>
</gene>
<proteinExistence type="predicted"/>
<dbReference type="Proteomes" id="UP001296706">
    <property type="component" value="Unassembled WGS sequence"/>
</dbReference>
<dbReference type="RefSeq" id="WP_169395297.1">
    <property type="nucleotide sequence ID" value="NZ_BAAAJH010000001.1"/>
</dbReference>
<comment type="caution">
    <text evidence="1">The sequence shown here is derived from an EMBL/GenBank/DDBJ whole genome shotgun (WGS) entry which is preliminary data.</text>
</comment>
<reference evidence="1 2" key="1">
    <citation type="submission" date="2020-04" db="EMBL/GenBank/DDBJ databases">
        <authorList>
            <person name="Klaysubun C."/>
            <person name="Duangmal K."/>
            <person name="Lipun K."/>
        </authorList>
    </citation>
    <scope>NUCLEOTIDE SEQUENCE [LARGE SCALE GENOMIC DNA]</scope>
    <source>
        <strain evidence="1 2">JCM 11839</strain>
    </source>
</reference>
<evidence type="ECO:0000313" key="2">
    <source>
        <dbReference type="Proteomes" id="UP001296706"/>
    </source>
</evidence>
<organism evidence="1 2">
    <name type="scientific">Pseudonocardia xinjiangensis</name>
    <dbReference type="NCBI Taxonomy" id="75289"/>
    <lineage>
        <taxon>Bacteria</taxon>
        <taxon>Bacillati</taxon>
        <taxon>Actinomycetota</taxon>
        <taxon>Actinomycetes</taxon>
        <taxon>Pseudonocardiales</taxon>
        <taxon>Pseudonocardiaceae</taxon>
        <taxon>Pseudonocardia</taxon>
    </lineage>
</organism>